<reference evidence="3 4" key="1">
    <citation type="submission" date="2021-03" db="EMBL/GenBank/DDBJ databases">
        <title>Genomic Encyclopedia of Type Strains, Phase III (KMG-III): the genomes of soil and plant-associated and newly described type strains.</title>
        <authorList>
            <person name="Whitman W."/>
        </authorList>
    </citation>
    <scope>NUCLEOTIDE SEQUENCE [LARGE SCALE GENOMIC DNA]</scope>
    <source>
        <strain evidence="3 4">IMMIB AFH-6</strain>
    </source>
</reference>
<evidence type="ECO:0000259" key="2">
    <source>
        <dbReference type="Pfam" id="PF14331"/>
    </source>
</evidence>
<sequence>MHVAPRMRWAGTLAVALSVGLFGWAVTPLLGLVGTPARLLPTLVALAVWALLNRREDVRERTANARLVEALAASRDPELKASLEELGTVRERLDDVLGRLMTQRFGARWGGRYLYQLPWYLVIGAPGSGKTTALANARLGAALGGGLEGMPVQNLGGTRNCDWWFTDQAVLIDTAGRYTTQDSRRTVDGRVWSGLLDLLKEHRPRQPLNGVLLTISLSDLAEWSEEERHNHAITIRQRLAELRAHLGLRVPVYLLCTKADLVEGFATFFDTLDRAERAQVWGMTFTAATGAAADAKRDADLALEHGIEPLGVFHAQFASLLRRLDEWLPERLHQEPDIQRRSDVFAFPLRMADYEAALADLVDTAFTAEAEEEAPLLRGVYVTSATQAGASAEAPAQTFFLERLLPEVVFPEANLVGVDRALERLRRRHGLVALGAAGAAGVAVGLFGLNSYHANDALLARAEAAVAQAEDSIRLLDSPPRSLARVADTDFQAVLPALDALRALPGGWTERGGWVPLSMGGGLYQGERIGRPAEEVYLRALRSVFLSRIALRLEEQLRTNWARPDLLRPALRAYRMVGGQEPLDPAGLAEWLAADWQRTLPGPAHEERRRALGDHLAALVDVGFAPVPPDEALVARVQEVLDQAPVPRPNPSLPPS</sequence>
<dbReference type="Pfam" id="PF06761">
    <property type="entry name" value="IcmF-related"/>
    <property type="match status" value="1"/>
</dbReference>
<name>A0ABS4SI42_9PROT</name>
<accession>A0ABS4SI42</accession>
<proteinExistence type="predicted"/>
<dbReference type="RefSeq" id="WP_376989945.1">
    <property type="nucleotide sequence ID" value="NZ_JBHSLM010000098.1"/>
</dbReference>
<dbReference type="PANTHER" id="PTHR36153">
    <property type="entry name" value="INNER MEMBRANE PROTEIN-RELATED"/>
    <property type="match status" value="1"/>
</dbReference>
<dbReference type="NCBIfam" id="TIGR03348">
    <property type="entry name" value="VI_IcmF"/>
    <property type="match status" value="1"/>
</dbReference>
<dbReference type="Pfam" id="PF14331">
    <property type="entry name" value="IcmF-related_N"/>
    <property type="match status" value="1"/>
</dbReference>
<keyword evidence="4" id="KW-1185">Reference proteome</keyword>
<protein>
    <submittedName>
        <fullName evidence="3">Type VI secretion system protein ImpL</fullName>
    </submittedName>
</protein>
<dbReference type="InterPro" id="IPR027417">
    <property type="entry name" value="P-loop_NTPase"/>
</dbReference>
<dbReference type="Gene3D" id="3.40.50.300">
    <property type="entry name" value="P-loop containing nucleotide triphosphate hydrolases"/>
    <property type="match status" value="1"/>
</dbReference>
<evidence type="ECO:0000313" key="4">
    <source>
        <dbReference type="Proteomes" id="UP000781958"/>
    </source>
</evidence>
<dbReference type="Proteomes" id="UP000781958">
    <property type="component" value="Unassembled WGS sequence"/>
</dbReference>
<feature type="domain" description="IcmF-related" evidence="1">
    <location>
        <begin position="495"/>
        <end position="647"/>
    </location>
</feature>
<comment type="caution">
    <text evidence="3">The sequence shown here is derived from an EMBL/GenBank/DDBJ whole genome shotgun (WGS) entry which is preliminary data.</text>
</comment>
<dbReference type="InterPro" id="IPR053156">
    <property type="entry name" value="T6SS_TssM-like"/>
</dbReference>
<dbReference type="CDD" id="cd00882">
    <property type="entry name" value="Ras_like_GTPase"/>
    <property type="match status" value="1"/>
</dbReference>
<evidence type="ECO:0000313" key="3">
    <source>
        <dbReference type="EMBL" id="MBP2292247.1"/>
    </source>
</evidence>
<dbReference type="InterPro" id="IPR009612">
    <property type="entry name" value="IcmF-rel"/>
</dbReference>
<gene>
    <name evidence="3" type="ORF">J2851_002017</name>
</gene>
<dbReference type="EMBL" id="JAGINP010000006">
    <property type="protein sequence ID" value="MBP2292247.1"/>
    <property type="molecule type" value="Genomic_DNA"/>
</dbReference>
<dbReference type="PANTHER" id="PTHR36153:SF1">
    <property type="entry name" value="TYPE VI SECRETION SYSTEM COMPONENT TSSM1"/>
    <property type="match status" value="1"/>
</dbReference>
<dbReference type="SUPFAM" id="SSF52540">
    <property type="entry name" value="P-loop containing nucleoside triphosphate hydrolases"/>
    <property type="match status" value="1"/>
</dbReference>
<dbReference type="InterPro" id="IPR017731">
    <property type="entry name" value="TssM1-like"/>
</dbReference>
<organism evidence="3 4">
    <name type="scientific">Azospirillum rugosum</name>
    <dbReference type="NCBI Taxonomy" id="416170"/>
    <lineage>
        <taxon>Bacteria</taxon>
        <taxon>Pseudomonadati</taxon>
        <taxon>Pseudomonadota</taxon>
        <taxon>Alphaproteobacteria</taxon>
        <taxon>Rhodospirillales</taxon>
        <taxon>Azospirillaceae</taxon>
        <taxon>Azospirillum</taxon>
    </lineage>
</organism>
<feature type="domain" description="Type VI secretion system component TssM1 N-terminal" evidence="2">
    <location>
        <begin position="187"/>
        <end position="436"/>
    </location>
</feature>
<dbReference type="InterPro" id="IPR025743">
    <property type="entry name" value="TssM1_N"/>
</dbReference>
<evidence type="ECO:0000259" key="1">
    <source>
        <dbReference type="Pfam" id="PF06761"/>
    </source>
</evidence>